<dbReference type="InParanoid" id="H2YJH9"/>
<reference evidence="2" key="3">
    <citation type="submission" date="2025-09" db="UniProtKB">
        <authorList>
            <consortium name="Ensembl"/>
        </authorList>
    </citation>
    <scope>IDENTIFICATION</scope>
</reference>
<reference evidence="2" key="2">
    <citation type="submission" date="2025-08" db="UniProtKB">
        <authorList>
            <consortium name="Ensembl"/>
        </authorList>
    </citation>
    <scope>IDENTIFICATION</scope>
</reference>
<feature type="compositionally biased region" description="Basic and acidic residues" evidence="1">
    <location>
        <begin position="1"/>
        <end position="16"/>
    </location>
</feature>
<dbReference type="Proteomes" id="UP000007875">
    <property type="component" value="Unassembled WGS sequence"/>
</dbReference>
<reference evidence="3" key="1">
    <citation type="submission" date="2003-08" db="EMBL/GenBank/DDBJ databases">
        <authorList>
            <person name="Birren B."/>
            <person name="Nusbaum C."/>
            <person name="Abebe A."/>
            <person name="Abouelleil A."/>
            <person name="Adekoya E."/>
            <person name="Ait-zahra M."/>
            <person name="Allen N."/>
            <person name="Allen T."/>
            <person name="An P."/>
            <person name="Anderson M."/>
            <person name="Anderson S."/>
            <person name="Arachchi H."/>
            <person name="Armbruster J."/>
            <person name="Bachantsang P."/>
            <person name="Baldwin J."/>
            <person name="Barry A."/>
            <person name="Bayul T."/>
            <person name="Blitshsteyn B."/>
            <person name="Bloom T."/>
            <person name="Blye J."/>
            <person name="Boguslavskiy L."/>
            <person name="Borowsky M."/>
            <person name="Boukhgalter B."/>
            <person name="Brunache A."/>
            <person name="Butler J."/>
            <person name="Calixte N."/>
            <person name="Calvo S."/>
            <person name="Camarata J."/>
            <person name="Campo K."/>
            <person name="Chang J."/>
            <person name="Cheshatsang Y."/>
            <person name="Citroen M."/>
            <person name="Collymore A."/>
            <person name="Considine T."/>
            <person name="Cook A."/>
            <person name="Cooke P."/>
            <person name="Corum B."/>
            <person name="Cuomo C."/>
            <person name="David R."/>
            <person name="Dawoe T."/>
            <person name="Degray S."/>
            <person name="Dodge S."/>
            <person name="Dooley K."/>
            <person name="Dorje P."/>
            <person name="Dorjee K."/>
            <person name="Dorris L."/>
            <person name="Duffey N."/>
            <person name="Dupes A."/>
            <person name="Elkins T."/>
            <person name="Engels R."/>
            <person name="Erickson J."/>
            <person name="Farina A."/>
            <person name="Faro S."/>
            <person name="Ferreira P."/>
            <person name="Fischer H."/>
            <person name="Fitzgerald M."/>
            <person name="Foley K."/>
            <person name="Gage D."/>
            <person name="Galagan J."/>
            <person name="Gearin G."/>
            <person name="Gnerre S."/>
            <person name="Gnirke A."/>
            <person name="Goyette A."/>
            <person name="Graham J."/>
            <person name="Grandbois E."/>
            <person name="Gyaltsen K."/>
            <person name="Hafez N."/>
            <person name="Hagopian D."/>
            <person name="Hagos B."/>
            <person name="Hall J."/>
            <person name="Hatcher B."/>
            <person name="Heller A."/>
            <person name="Higgins H."/>
            <person name="Honan T."/>
            <person name="Horn A."/>
            <person name="Houde N."/>
            <person name="Hughes L."/>
            <person name="Hulme W."/>
            <person name="Husby E."/>
            <person name="Iliev I."/>
            <person name="Jaffe D."/>
            <person name="Jones C."/>
            <person name="Kamal M."/>
            <person name="Kamat A."/>
            <person name="Kamvysselis M."/>
            <person name="Karlsson E."/>
            <person name="Kells C."/>
            <person name="Kieu A."/>
            <person name="Kisner P."/>
            <person name="Kodira C."/>
            <person name="Kulbokas E."/>
            <person name="Labutti K."/>
            <person name="Lama D."/>
            <person name="Landers T."/>
            <person name="Leger J."/>
            <person name="Levine S."/>
            <person name="Lewis D."/>
            <person name="Lewis T."/>
            <person name="Lindblad-toh K."/>
            <person name="Liu X."/>
            <person name="Lokyitsang T."/>
            <person name="Lokyitsang Y."/>
            <person name="Lucien O."/>
            <person name="Lui A."/>
            <person name="Ma L.J."/>
            <person name="Mabbitt R."/>
            <person name="Macdonald J."/>
            <person name="Maclean C."/>
            <person name="Major J."/>
            <person name="Manning J."/>
            <person name="Marabella R."/>
            <person name="Maru K."/>
            <person name="Matthews C."/>
            <person name="Mauceli E."/>
            <person name="Mccarthy M."/>
            <person name="Mcdonough S."/>
            <person name="Mcghee T."/>
            <person name="Meldrim J."/>
            <person name="Meneus L."/>
            <person name="Mesirov J."/>
            <person name="Mihalev A."/>
            <person name="Mihova T."/>
            <person name="Mikkelsen T."/>
            <person name="Mlenga V."/>
            <person name="Moru K."/>
            <person name="Mozes J."/>
            <person name="Mulrain L."/>
            <person name="Munson G."/>
            <person name="Naylor J."/>
            <person name="Newes C."/>
            <person name="Nguyen C."/>
            <person name="Nguyen N."/>
            <person name="Nguyen T."/>
            <person name="Nicol R."/>
            <person name="Nielsen C."/>
            <person name="Nizzari M."/>
            <person name="Norbu C."/>
            <person name="Norbu N."/>
            <person name="O'donnell P."/>
            <person name="Okoawo O."/>
            <person name="O'leary S."/>
            <person name="Omotosho B."/>
            <person name="O'neill K."/>
            <person name="Osman S."/>
            <person name="Parker S."/>
            <person name="Perrin D."/>
            <person name="Phunkhang P."/>
            <person name="Piqani B."/>
            <person name="Purcell S."/>
            <person name="Rachupka T."/>
            <person name="Ramasamy U."/>
            <person name="Rameau R."/>
            <person name="Ray V."/>
            <person name="Raymond C."/>
            <person name="Retta R."/>
            <person name="Richardson S."/>
            <person name="Rise C."/>
            <person name="Rodriguez J."/>
            <person name="Rogers J."/>
            <person name="Rogov P."/>
            <person name="Rutman M."/>
            <person name="Schupbach R."/>
            <person name="Seaman C."/>
            <person name="Settipalli S."/>
            <person name="Sharpe T."/>
            <person name="Sheridan J."/>
            <person name="Sherpa N."/>
            <person name="Shi J."/>
            <person name="Smirnov S."/>
            <person name="Smith C."/>
            <person name="Sougnez C."/>
            <person name="Spencer B."/>
            <person name="Stalker J."/>
            <person name="Stange-thomann N."/>
            <person name="Stavropoulos S."/>
            <person name="Stetson K."/>
            <person name="Stone C."/>
            <person name="Stone S."/>
            <person name="Stubbs M."/>
            <person name="Talamas J."/>
            <person name="Tchuinga P."/>
            <person name="Tenzing P."/>
            <person name="Tesfaye S."/>
            <person name="Theodore J."/>
            <person name="Thoulutsang Y."/>
            <person name="Topham K."/>
            <person name="Towey S."/>
            <person name="Tsamla T."/>
            <person name="Tsomo N."/>
            <person name="Vallee D."/>
            <person name="Vassiliev H."/>
            <person name="Venkataraman V."/>
            <person name="Vinson J."/>
            <person name="Vo A."/>
            <person name="Wade C."/>
            <person name="Wang S."/>
            <person name="Wangchuk T."/>
            <person name="Wangdi T."/>
            <person name="Whittaker C."/>
            <person name="Wilkinson J."/>
            <person name="Wu Y."/>
            <person name="Wyman D."/>
            <person name="Yadav S."/>
            <person name="Yang S."/>
            <person name="Yang X."/>
            <person name="Yeager S."/>
            <person name="Yee E."/>
            <person name="Young G."/>
            <person name="Zainoun J."/>
            <person name="Zembeck L."/>
            <person name="Zimmer A."/>
            <person name="Zody M."/>
            <person name="Lander E."/>
        </authorList>
    </citation>
    <scope>NUCLEOTIDE SEQUENCE [LARGE SCALE GENOMIC DNA]</scope>
</reference>
<dbReference type="Ensembl" id="ENSCSAVT00000005551.1">
    <property type="protein sequence ID" value="ENSCSAVP00000005478.1"/>
    <property type="gene ID" value="ENSCSAVG00000003274.1"/>
</dbReference>
<dbReference type="OMA" id="LMTSHYD"/>
<proteinExistence type="predicted"/>
<evidence type="ECO:0000313" key="3">
    <source>
        <dbReference type="Proteomes" id="UP000007875"/>
    </source>
</evidence>
<evidence type="ECO:0000256" key="1">
    <source>
        <dbReference type="SAM" id="MobiDB-lite"/>
    </source>
</evidence>
<feature type="region of interest" description="Disordered" evidence="1">
    <location>
        <begin position="49"/>
        <end position="90"/>
    </location>
</feature>
<organism evidence="2 3">
    <name type="scientific">Ciona savignyi</name>
    <name type="common">Pacific transparent sea squirt</name>
    <dbReference type="NCBI Taxonomy" id="51511"/>
    <lineage>
        <taxon>Eukaryota</taxon>
        <taxon>Metazoa</taxon>
        <taxon>Chordata</taxon>
        <taxon>Tunicata</taxon>
        <taxon>Ascidiacea</taxon>
        <taxon>Phlebobranchia</taxon>
        <taxon>Cionidae</taxon>
        <taxon>Ciona</taxon>
    </lineage>
</organism>
<name>H2YJH9_CIOSA</name>
<protein>
    <submittedName>
        <fullName evidence="2">Uncharacterized protein</fullName>
    </submittedName>
</protein>
<evidence type="ECO:0000313" key="2">
    <source>
        <dbReference type="Ensembl" id="ENSCSAVP00000005478.1"/>
    </source>
</evidence>
<keyword evidence="3" id="KW-1185">Reference proteome</keyword>
<dbReference type="GeneTree" id="ENSGT00390000012101"/>
<feature type="compositionally biased region" description="Basic and acidic residues" evidence="1">
    <location>
        <begin position="153"/>
        <end position="163"/>
    </location>
</feature>
<feature type="region of interest" description="Disordered" evidence="1">
    <location>
        <begin position="1"/>
        <end position="26"/>
    </location>
</feature>
<accession>H2YJH9</accession>
<sequence>MPVKFGDDDYRRHNNDDYSFTTRSDSSRDYAMRRRWGDFDEEPMSQISSPLRFPKIGQSNRRSYSPYELPEDLAMPRRRQVRSNERFDEDDDVMDDVISSVKPRRNKFNEYLLDSDEEDEIVLPPRLRYRASPSRFYEEEEEEEKVSPRSKPAAKDVEKRRRAQFEKKAKRGYTMPVSIRRPDPAVGEEEEAIKDIASYIAVRSSYPVEEEDDIQEVPHQKYQYRTRGPQQLMTSHYDDALEKSRDRLNRAPMFDMKLRSHVVWEKMYVKFTCTLRGS</sequence>
<feature type="region of interest" description="Disordered" evidence="1">
    <location>
        <begin position="132"/>
        <end position="163"/>
    </location>
</feature>
<dbReference type="AlphaFoldDB" id="H2YJH9"/>
<dbReference type="HOGENOM" id="CLU_1083868_0_0_1"/>